<comment type="similarity">
    <text evidence="1">Belongs to the arrestin family. PalF/RIM8 subfamily.</text>
</comment>
<dbReference type="InterPro" id="IPR050357">
    <property type="entry name" value="Arrestin_domain-protein"/>
</dbReference>
<feature type="region of interest" description="Disordered" evidence="2">
    <location>
        <begin position="707"/>
        <end position="726"/>
    </location>
</feature>
<name>A0A420IZJ6_9PEZI</name>
<accession>A0A420IZJ6</accession>
<dbReference type="GO" id="GO:0031625">
    <property type="term" value="F:ubiquitin protein ligase binding"/>
    <property type="evidence" value="ECO:0007669"/>
    <property type="project" value="TreeGrafter"/>
</dbReference>
<reference evidence="4 5" key="1">
    <citation type="journal article" date="2018" name="BMC Genomics">
        <title>Comparative genome analyses reveal sequence features reflecting distinct modes of host-adaptation between dicot and monocot powdery mildew.</title>
        <authorList>
            <person name="Wu Y."/>
            <person name="Ma X."/>
            <person name="Pan Z."/>
            <person name="Kale S.D."/>
            <person name="Song Y."/>
            <person name="King H."/>
            <person name="Zhang Q."/>
            <person name="Presley C."/>
            <person name="Deng X."/>
            <person name="Wei C.I."/>
            <person name="Xiao S."/>
        </authorList>
    </citation>
    <scope>NUCLEOTIDE SEQUENCE [LARGE SCALE GENOMIC DNA]</scope>
    <source>
        <strain evidence="4">UMSG3</strain>
    </source>
</reference>
<evidence type="ECO:0000313" key="5">
    <source>
        <dbReference type="Proteomes" id="UP000283383"/>
    </source>
</evidence>
<dbReference type="InterPro" id="IPR014756">
    <property type="entry name" value="Ig_E-set"/>
</dbReference>
<comment type="caution">
    <text evidence="4">The sequence shown here is derived from an EMBL/GenBank/DDBJ whole genome shotgun (WGS) entry which is preliminary data.</text>
</comment>
<dbReference type="SMART" id="SM01017">
    <property type="entry name" value="Arrestin_C"/>
    <property type="match status" value="1"/>
</dbReference>
<keyword evidence="5" id="KW-1185">Reference proteome</keyword>
<feature type="region of interest" description="Disordered" evidence="2">
    <location>
        <begin position="226"/>
        <end position="248"/>
    </location>
</feature>
<dbReference type="Pfam" id="PF00339">
    <property type="entry name" value="Arrestin_N"/>
    <property type="match status" value="1"/>
</dbReference>
<dbReference type="GO" id="GO:0005829">
    <property type="term" value="C:cytosol"/>
    <property type="evidence" value="ECO:0007669"/>
    <property type="project" value="TreeGrafter"/>
</dbReference>
<sequence>MFSTPWSTKSRNILNRLSLLAPLRTRSFNLTEFHIRPDEPHRQYSPGDIVKGTVVITSLKPIRITHLTVCLHGFVRVFKSPNCSNEPFVDPGLTTSHDVRKSQYFGNGHASIFKDEVTLCGEGRLDAGIYEFKFELILPSKGLPTSIDFERGTISYLITATITRPTSINATSSCDRKISLVEKVDIGPMLPPKPRVITLTSIKRKTLRRRSDRKWKEDEPLGELKIKSESASATSCNRPDDSESLYGSPDRQIEYQIRHENLDFNENQSVASGKNSFTSTEGSCTDGSLKISASGSTKSQVNHCIKKQILKNQSITATIELQRSGCLPGDTLPIKISIKHRKAIRSMHGVIITLFRQGKIDTTPSHSFFPLQNDKEAAKLKHEEYYPKSMTGLGGLSLTSAGSSSIYRKDLAQTFAPIVVDPKTFSAVINASIRVPEHVFPTIRGVPGQMITFTYHVEVVLDLGGRLAGQQRYVPLFSSVILPSSSNYVNTTGRPDHNSNILGAWGGSIIGTEAIRREKNVVACSFEITVGSEDSARNSRRKVENKAQFPEDFPAEEARNVLPILQTGSRNEDVPLNSGLEDADHKQFNGDYSSSSHDFASQYFDSYTCDSENNAGSCEDSCPPPTHYSISSPPPEIFADSALSDKERSKRAEERLLPSCPPIDIMDTSLSIHLPTLPSCVTENDFHNIENITPIAIPINLKSIGNPSTPTFNRNDSTTLSNQNDDKQELERQRLMAEASAPLAESTDHTSEISFRSMQPTAPVLNEENEYASYCPYSNLSAPLTIETSESLPRYEK</sequence>
<dbReference type="InterPro" id="IPR011022">
    <property type="entry name" value="Arrestin_C-like"/>
</dbReference>
<dbReference type="Proteomes" id="UP000283383">
    <property type="component" value="Unassembled WGS sequence"/>
</dbReference>
<dbReference type="InterPro" id="IPR011021">
    <property type="entry name" value="Arrestin-like_N"/>
</dbReference>
<dbReference type="PANTHER" id="PTHR11188:SF161">
    <property type="entry name" value="PH-RESPONSE REGULATOR PROTEIN PALF_RIM8"/>
    <property type="match status" value="1"/>
</dbReference>
<dbReference type="SUPFAM" id="SSF81296">
    <property type="entry name" value="E set domains"/>
    <property type="match status" value="1"/>
</dbReference>
<dbReference type="GO" id="GO:0070086">
    <property type="term" value="P:ubiquitin-dependent endocytosis"/>
    <property type="evidence" value="ECO:0007669"/>
    <property type="project" value="TreeGrafter"/>
</dbReference>
<evidence type="ECO:0000256" key="2">
    <source>
        <dbReference type="SAM" id="MobiDB-lite"/>
    </source>
</evidence>
<dbReference type="GO" id="GO:0005886">
    <property type="term" value="C:plasma membrane"/>
    <property type="evidence" value="ECO:0007669"/>
    <property type="project" value="TreeGrafter"/>
</dbReference>
<evidence type="ECO:0000259" key="3">
    <source>
        <dbReference type="SMART" id="SM01017"/>
    </source>
</evidence>
<gene>
    <name evidence="4" type="ORF">GcM3_050013</name>
</gene>
<dbReference type="EMBL" id="MCBQ01005005">
    <property type="protein sequence ID" value="RKF79979.1"/>
    <property type="molecule type" value="Genomic_DNA"/>
</dbReference>
<dbReference type="Pfam" id="PF02752">
    <property type="entry name" value="Arrestin_C"/>
    <property type="match status" value="1"/>
</dbReference>
<dbReference type="GO" id="GO:0030674">
    <property type="term" value="F:protein-macromolecule adaptor activity"/>
    <property type="evidence" value="ECO:0007669"/>
    <property type="project" value="TreeGrafter"/>
</dbReference>
<feature type="region of interest" description="Disordered" evidence="2">
    <location>
        <begin position="615"/>
        <end position="654"/>
    </location>
</feature>
<feature type="domain" description="Arrestin C-terminal-like" evidence="3">
    <location>
        <begin position="311"/>
        <end position="473"/>
    </location>
</feature>
<feature type="compositionally biased region" description="Pro residues" evidence="2">
    <location>
        <begin position="622"/>
        <end position="636"/>
    </location>
</feature>
<evidence type="ECO:0000313" key="4">
    <source>
        <dbReference type="EMBL" id="RKF79979.1"/>
    </source>
</evidence>
<dbReference type="STRING" id="62708.A0A420IZJ6"/>
<feature type="compositionally biased region" description="Polar residues" evidence="2">
    <location>
        <begin position="707"/>
        <end position="723"/>
    </location>
</feature>
<dbReference type="AlphaFoldDB" id="A0A420IZJ6"/>
<protein>
    <submittedName>
        <fullName evidence="4">pH-response regulator protein palF/RIM8</fullName>
    </submittedName>
</protein>
<dbReference type="PANTHER" id="PTHR11188">
    <property type="entry name" value="ARRESTIN DOMAIN CONTAINING PROTEIN"/>
    <property type="match status" value="1"/>
</dbReference>
<proteinExistence type="inferred from homology"/>
<dbReference type="Gene3D" id="2.60.40.640">
    <property type="match status" value="2"/>
</dbReference>
<evidence type="ECO:0000256" key="1">
    <source>
        <dbReference type="ARBA" id="ARBA00037950"/>
    </source>
</evidence>
<feature type="compositionally biased region" description="Basic and acidic residues" evidence="2">
    <location>
        <begin position="643"/>
        <end position="654"/>
    </location>
</feature>
<organism evidence="4 5">
    <name type="scientific">Golovinomyces cichoracearum</name>
    <dbReference type="NCBI Taxonomy" id="62708"/>
    <lineage>
        <taxon>Eukaryota</taxon>
        <taxon>Fungi</taxon>
        <taxon>Dikarya</taxon>
        <taxon>Ascomycota</taxon>
        <taxon>Pezizomycotina</taxon>
        <taxon>Leotiomycetes</taxon>
        <taxon>Erysiphales</taxon>
        <taxon>Erysiphaceae</taxon>
        <taxon>Golovinomyces</taxon>
    </lineage>
</organism>
<dbReference type="InterPro" id="IPR014752">
    <property type="entry name" value="Arrestin-like_C"/>
</dbReference>